<name>A0ABR5SLE7_9BACT</name>
<gene>
    <name evidence="2" type="ORF">ASN18_0144</name>
</gene>
<dbReference type="Proteomes" id="UP000060487">
    <property type="component" value="Unassembled WGS sequence"/>
</dbReference>
<dbReference type="RefSeq" id="WP_157072751.1">
    <property type="nucleotide sequence ID" value="NZ_LNQR01000004.1"/>
</dbReference>
<evidence type="ECO:0000313" key="3">
    <source>
        <dbReference type="Proteomes" id="UP000060487"/>
    </source>
</evidence>
<organism evidence="2 3">
    <name type="scientific">Candidatus Magnetominusculus xianensis</name>
    <dbReference type="NCBI Taxonomy" id="1748249"/>
    <lineage>
        <taxon>Bacteria</taxon>
        <taxon>Pseudomonadati</taxon>
        <taxon>Nitrospirota</taxon>
        <taxon>Nitrospiria</taxon>
        <taxon>Nitrospirales</taxon>
        <taxon>Nitrospiraceae</taxon>
        <taxon>Candidatus Magnetominusculus</taxon>
    </lineage>
</organism>
<keyword evidence="1" id="KW-1133">Transmembrane helix</keyword>
<feature type="transmembrane region" description="Helical" evidence="1">
    <location>
        <begin position="20"/>
        <end position="42"/>
    </location>
</feature>
<proteinExistence type="predicted"/>
<evidence type="ECO:0000313" key="2">
    <source>
        <dbReference type="EMBL" id="KWT94606.1"/>
    </source>
</evidence>
<reference evidence="2 3" key="1">
    <citation type="submission" date="2015-11" db="EMBL/GenBank/DDBJ databases">
        <authorList>
            <person name="Lin W."/>
        </authorList>
    </citation>
    <scope>NUCLEOTIDE SEQUENCE [LARGE SCALE GENOMIC DNA]</scope>
    <source>
        <strain evidence="2 3">HCH-1</strain>
    </source>
</reference>
<protein>
    <submittedName>
        <fullName evidence="2">Uncharacterized protein</fullName>
    </submittedName>
</protein>
<keyword evidence="1" id="KW-0472">Membrane</keyword>
<keyword evidence="1" id="KW-0812">Transmembrane</keyword>
<sequence length="56" mass="6271">MENLFAWITELNKTDHTAFAILTVVTMSGIGLVIGSTIELFFKLLGIKTNKIEIHH</sequence>
<evidence type="ECO:0000256" key="1">
    <source>
        <dbReference type="SAM" id="Phobius"/>
    </source>
</evidence>
<keyword evidence="3" id="KW-1185">Reference proteome</keyword>
<accession>A0ABR5SLE7</accession>
<dbReference type="EMBL" id="LNQR01000004">
    <property type="protein sequence ID" value="KWT94606.1"/>
    <property type="molecule type" value="Genomic_DNA"/>
</dbReference>
<comment type="caution">
    <text evidence="2">The sequence shown here is derived from an EMBL/GenBank/DDBJ whole genome shotgun (WGS) entry which is preliminary data.</text>
</comment>